<dbReference type="EMBL" id="VOOR01000001">
    <property type="protein sequence ID" value="TXB70131.1"/>
    <property type="molecule type" value="Genomic_DNA"/>
</dbReference>
<protein>
    <submittedName>
        <fullName evidence="2">Uncharacterized protein</fullName>
    </submittedName>
</protein>
<evidence type="ECO:0000256" key="1">
    <source>
        <dbReference type="SAM" id="SignalP"/>
    </source>
</evidence>
<dbReference type="RefSeq" id="WP_147165347.1">
    <property type="nucleotide sequence ID" value="NZ_VOOR01000001.1"/>
</dbReference>
<accession>A0A5C6S7U2</accession>
<evidence type="ECO:0000313" key="2">
    <source>
        <dbReference type="EMBL" id="TXB70131.1"/>
    </source>
</evidence>
<dbReference type="AlphaFoldDB" id="A0A5C6S7U2"/>
<keyword evidence="3" id="KW-1185">Reference proteome</keyword>
<name>A0A5C6S7U2_9BACT</name>
<sequence>MMPTRLSYLAPLLSTILFFHSCAPEPRQEENTSAEDVRLRCEQQSSAGPDAPDYAVYMLLGSQKTKLANFQACDSIPEIEYGQYDIPQSAIAAAGGWYAGAGDYLYVMEEDGAAVFYQGWADEAQEDEGFHYTQIAILENGRLKMSAGLTRDEVVGTYALSREVGSHLVFVGMRGDTLIGEHFQLDGILPPVNQLNLLMTGLTPVDSAALQLSEPSMQFASPMGNGRFERGPQQVRMLLHLHGQPLYLEKIGSEAYSPPAG</sequence>
<reference evidence="2 3" key="1">
    <citation type="submission" date="2019-08" db="EMBL/GenBank/DDBJ databases">
        <title>Genome of Phaeodactylibacter luteus.</title>
        <authorList>
            <person name="Bowman J.P."/>
        </authorList>
    </citation>
    <scope>NUCLEOTIDE SEQUENCE [LARGE SCALE GENOMIC DNA]</scope>
    <source>
        <strain evidence="2 3">KCTC 42180</strain>
    </source>
</reference>
<gene>
    <name evidence="2" type="ORF">FRY97_00055</name>
</gene>
<comment type="caution">
    <text evidence="2">The sequence shown here is derived from an EMBL/GenBank/DDBJ whole genome shotgun (WGS) entry which is preliminary data.</text>
</comment>
<keyword evidence="1" id="KW-0732">Signal</keyword>
<proteinExistence type="predicted"/>
<feature type="chain" id="PRO_5022911832" evidence="1">
    <location>
        <begin position="24"/>
        <end position="261"/>
    </location>
</feature>
<dbReference type="OrthoDB" id="852230at2"/>
<feature type="signal peptide" evidence="1">
    <location>
        <begin position="1"/>
        <end position="23"/>
    </location>
</feature>
<evidence type="ECO:0000313" key="3">
    <source>
        <dbReference type="Proteomes" id="UP000321580"/>
    </source>
</evidence>
<organism evidence="2 3">
    <name type="scientific">Phaeodactylibacter luteus</name>
    <dbReference type="NCBI Taxonomy" id="1564516"/>
    <lineage>
        <taxon>Bacteria</taxon>
        <taxon>Pseudomonadati</taxon>
        <taxon>Bacteroidota</taxon>
        <taxon>Saprospiria</taxon>
        <taxon>Saprospirales</taxon>
        <taxon>Haliscomenobacteraceae</taxon>
        <taxon>Phaeodactylibacter</taxon>
    </lineage>
</organism>
<dbReference type="Proteomes" id="UP000321580">
    <property type="component" value="Unassembled WGS sequence"/>
</dbReference>